<evidence type="ECO:0000256" key="1">
    <source>
        <dbReference type="SAM" id="MobiDB-lite"/>
    </source>
</evidence>
<dbReference type="STRING" id="411945.GA0061102_100258"/>
<dbReference type="OrthoDB" id="9795032at2"/>
<feature type="compositionally biased region" description="Low complexity" evidence="1">
    <location>
        <begin position="424"/>
        <end position="446"/>
    </location>
</feature>
<dbReference type="Proteomes" id="UP000199435">
    <property type="component" value="Unassembled WGS sequence"/>
</dbReference>
<reference evidence="4" key="1">
    <citation type="submission" date="2016-08" db="EMBL/GenBank/DDBJ databases">
        <authorList>
            <person name="Varghese N."/>
            <person name="Submissions Spin"/>
        </authorList>
    </citation>
    <scope>NUCLEOTIDE SEQUENCE [LARGE SCALE GENOMIC DNA]</scope>
    <source>
        <strain evidence="4">HAMBI 2971</strain>
    </source>
</reference>
<evidence type="ECO:0000313" key="3">
    <source>
        <dbReference type="EMBL" id="SCB11108.1"/>
    </source>
</evidence>
<accession>A0A1C3U6J6</accession>
<dbReference type="InterPro" id="IPR012347">
    <property type="entry name" value="Ferritin-like"/>
</dbReference>
<dbReference type="EMBL" id="FMAH01000002">
    <property type="protein sequence ID" value="SCB11108.1"/>
    <property type="molecule type" value="Genomic_DNA"/>
</dbReference>
<dbReference type="PANTHER" id="PTHR34400:SF4">
    <property type="entry name" value="MEMBRANE PROTEIN"/>
    <property type="match status" value="1"/>
</dbReference>
<dbReference type="Gene3D" id="1.20.1260.10">
    <property type="match status" value="1"/>
</dbReference>
<sequence>MQTPSTVIENVEQLKEYLQVAIQLEHATIPPYLTAAYSAKIEVNKPSIDIISAVAKEEMLHLTLAANLLNAIGGQPDLISADFVPHYPAHLPTGQDDFDVSIEKLSDHALQTFLAIERPTSLKPEQADAVQYIEKTIPVSGQHIDKPMLESENPLVPITEAGDGNYEFHYKIAVVPHHQLTAYRRGISEAGNSLVPRVPTTSSPEHHLELHYWSIGEFYKAIHLGFVELANKMEMKALFAGDPKRQVDPKYYYSAGGELTAITDLKSALMAIDFIADQGEGSNQRVYDAEGELAHYYRFDQILKKRYYRDPSRDGARDSAGDPQGGRFPVDMEAVFPIKANAKISDYDGYPELKENALLFNGQYKRFLGHLNTAFNGQPELLGGAFTAEMFRIKVAMERLIHYPIPGTGENAAPTFEMDQFKDPPAVLPSSSAPAPATPATSVSHV</sequence>
<dbReference type="PANTHER" id="PTHR34400">
    <property type="match status" value="1"/>
</dbReference>
<name>A0A1C3U6J6_9HYPH</name>
<gene>
    <name evidence="3" type="ORF">GA0061102_100258</name>
</gene>
<keyword evidence="4" id="KW-1185">Reference proteome</keyword>
<dbReference type="Pfam" id="PF12902">
    <property type="entry name" value="Ferritin-like"/>
    <property type="match status" value="1"/>
</dbReference>
<feature type="domain" description="Iminophenyl-pyruvate dimer synthase" evidence="2">
    <location>
        <begin position="18"/>
        <end position="303"/>
    </location>
</feature>
<organism evidence="3 4">
    <name type="scientific">Rhizobium miluonense</name>
    <dbReference type="NCBI Taxonomy" id="411945"/>
    <lineage>
        <taxon>Bacteria</taxon>
        <taxon>Pseudomonadati</taxon>
        <taxon>Pseudomonadota</taxon>
        <taxon>Alphaproteobacteria</taxon>
        <taxon>Hyphomicrobiales</taxon>
        <taxon>Rhizobiaceae</taxon>
        <taxon>Rhizobium/Agrobacterium group</taxon>
        <taxon>Rhizobium</taxon>
    </lineage>
</organism>
<dbReference type="RefSeq" id="WP_092843819.1">
    <property type="nucleotide sequence ID" value="NZ_FMAH01000002.1"/>
</dbReference>
<dbReference type="AlphaFoldDB" id="A0A1C3U6J6"/>
<proteinExistence type="predicted"/>
<dbReference type="InterPro" id="IPR026820">
    <property type="entry name" value="VioB/RebD_dom"/>
</dbReference>
<protein>
    <submittedName>
        <fullName evidence="3">Ferritin-like</fullName>
    </submittedName>
</protein>
<evidence type="ECO:0000259" key="2">
    <source>
        <dbReference type="Pfam" id="PF12902"/>
    </source>
</evidence>
<dbReference type="CDD" id="cd00657">
    <property type="entry name" value="Ferritin_like"/>
    <property type="match status" value="1"/>
</dbReference>
<feature type="region of interest" description="Disordered" evidence="1">
    <location>
        <begin position="414"/>
        <end position="446"/>
    </location>
</feature>
<evidence type="ECO:0000313" key="4">
    <source>
        <dbReference type="Proteomes" id="UP000199435"/>
    </source>
</evidence>
<dbReference type="SUPFAM" id="SSF47240">
    <property type="entry name" value="Ferritin-like"/>
    <property type="match status" value="1"/>
</dbReference>
<dbReference type="InterPro" id="IPR009078">
    <property type="entry name" value="Ferritin-like_SF"/>
</dbReference>